<dbReference type="Pfam" id="PF00507">
    <property type="entry name" value="Oxidored_q4"/>
    <property type="match status" value="1"/>
</dbReference>
<evidence type="ECO:0000256" key="6">
    <source>
        <dbReference type="ARBA" id="ARBA00022989"/>
    </source>
</evidence>
<reference evidence="10" key="1">
    <citation type="submission" date="2018-02" db="EMBL/GenBank/DDBJ databases">
        <title>Resolving the psyllid tree of life: Phylogenomic analysis of the superfamily Psylloidea (Hemiptera).</title>
        <authorList>
            <person name="Percy D.M."/>
            <person name="Sveinsson S."/>
            <person name="Lemmon A.R."/>
            <person name="Lemmon E.M."/>
            <person name="Ouvrard D."/>
            <person name="Burckhardt D."/>
        </authorList>
    </citation>
    <scope>NUCLEOTIDE SEQUENCE</scope>
    <source>
        <strain evidence="10">DP2.idba.122_circ</strain>
    </source>
</reference>
<protein>
    <recommendedName>
        <fullName evidence="3 9">NADH-ubiquinone oxidoreductase chain 3</fullName>
        <ecNumber evidence="9">7.1.1.2</ecNumber>
    </recommendedName>
</protein>
<accession>A0A344A2U6</accession>
<evidence type="ECO:0000256" key="8">
    <source>
        <dbReference type="ARBA" id="ARBA00049551"/>
    </source>
</evidence>
<evidence type="ECO:0000256" key="7">
    <source>
        <dbReference type="ARBA" id="ARBA00023136"/>
    </source>
</evidence>
<comment type="function">
    <text evidence="9">Core subunit of the mitochondrial membrane respiratory chain NADH dehydrogenase (Complex I) which catalyzes electron transfer from NADH through the respiratory chain, using ubiquinone as an electron acceptor. Essential for the catalytic activity of complex I.</text>
</comment>
<comment type="catalytic activity">
    <reaction evidence="8 9">
        <text>a ubiquinone + NADH + 5 H(+)(in) = a ubiquinol + NAD(+) + 4 H(+)(out)</text>
        <dbReference type="Rhea" id="RHEA:29091"/>
        <dbReference type="Rhea" id="RHEA-COMP:9565"/>
        <dbReference type="Rhea" id="RHEA-COMP:9566"/>
        <dbReference type="ChEBI" id="CHEBI:15378"/>
        <dbReference type="ChEBI" id="CHEBI:16389"/>
        <dbReference type="ChEBI" id="CHEBI:17976"/>
        <dbReference type="ChEBI" id="CHEBI:57540"/>
        <dbReference type="ChEBI" id="CHEBI:57945"/>
        <dbReference type="EC" id="7.1.1.2"/>
    </reaction>
</comment>
<evidence type="ECO:0000256" key="3">
    <source>
        <dbReference type="ARBA" id="ARBA00021007"/>
    </source>
</evidence>
<keyword evidence="7 9" id="KW-0472">Membrane</keyword>
<keyword evidence="5 9" id="KW-0812">Transmembrane</keyword>
<evidence type="ECO:0000256" key="1">
    <source>
        <dbReference type="ARBA" id="ARBA00004370"/>
    </source>
</evidence>
<geneLocation type="mitochondrion" evidence="10"/>
<keyword evidence="9" id="KW-0830">Ubiquinone</keyword>
<keyword evidence="4 9" id="KW-0813">Transport</keyword>
<organism evidence="10">
    <name type="scientific">Trioza erytreae</name>
    <name type="common">African citrus psyllid</name>
    <name type="synonym">Aleurodes erytreae</name>
    <dbReference type="NCBI Taxonomy" id="1778831"/>
    <lineage>
        <taxon>Eukaryota</taxon>
        <taxon>Metazoa</taxon>
        <taxon>Ecdysozoa</taxon>
        <taxon>Arthropoda</taxon>
        <taxon>Hexapoda</taxon>
        <taxon>Insecta</taxon>
        <taxon>Pterygota</taxon>
        <taxon>Neoptera</taxon>
        <taxon>Paraneoptera</taxon>
        <taxon>Hemiptera</taxon>
        <taxon>Sternorrhyncha</taxon>
        <taxon>Psylloidea</taxon>
        <taxon>Triozidae</taxon>
        <taxon>Trioza</taxon>
    </lineage>
</organism>
<evidence type="ECO:0000313" key="10">
    <source>
        <dbReference type="EMBL" id="AWU49087.1"/>
    </source>
</evidence>
<dbReference type="EMBL" id="MG989238">
    <property type="protein sequence ID" value="AWU49087.1"/>
    <property type="molecule type" value="Genomic_DNA"/>
</dbReference>
<proteinExistence type="inferred from homology"/>
<dbReference type="EC" id="7.1.1.2" evidence="9"/>
<dbReference type="GO" id="GO:0030964">
    <property type="term" value="C:NADH dehydrogenase complex"/>
    <property type="evidence" value="ECO:0007669"/>
    <property type="project" value="TreeGrafter"/>
</dbReference>
<keyword evidence="9" id="KW-0520">NAD</keyword>
<feature type="transmembrane region" description="Helical" evidence="9">
    <location>
        <begin position="6"/>
        <end position="25"/>
    </location>
</feature>
<dbReference type="InterPro" id="IPR038430">
    <property type="entry name" value="NDAH_ubi_oxred_su3_sf"/>
</dbReference>
<dbReference type="GO" id="GO:0008137">
    <property type="term" value="F:NADH dehydrogenase (ubiquinone) activity"/>
    <property type="evidence" value="ECO:0007669"/>
    <property type="project" value="UniProtKB-UniRule"/>
</dbReference>
<keyword evidence="9" id="KW-0679">Respiratory chain</keyword>
<evidence type="ECO:0000256" key="4">
    <source>
        <dbReference type="ARBA" id="ARBA00022448"/>
    </source>
</evidence>
<dbReference type="PANTHER" id="PTHR11058">
    <property type="entry name" value="NADH-UBIQUINONE OXIDOREDUCTASE CHAIN 3"/>
    <property type="match status" value="1"/>
</dbReference>
<keyword evidence="9" id="KW-1278">Translocase</keyword>
<dbReference type="AlphaFoldDB" id="A0A344A2U6"/>
<feature type="transmembrane region" description="Helical" evidence="9">
    <location>
        <begin position="89"/>
        <end position="108"/>
    </location>
</feature>
<keyword evidence="9" id="KW-0249">Electron transport</keyword>
<comment type="subcellular location">
    <subcellularLocation>
        <location evidence="1">Membrane</location>
    </subcellularLocation>
    <subcellularLocation>
        <location evidence="9">Mitochondrion membrane</location>
        <topology evidence="9">Multi-pass membrane protein</topology>
    </subcellularLocation>
</comment>
<feature type="transmembrane region" description="Helical" evidence="9">
    <location>
        <begin position="55"/>
        <end position="77"/>
    </location>
</feature>
<sequence length="116" mass="13889">MNLMMMFITFVFIIMIMINFIIPMMNMHKIINREKNSPFECGFDPFSSSRVSFSIHFFSISLMFLIFDIEITLIMPLPIMKSLILMKTWMTYSIMMMILLLIGLMMEWKEGSMEWK</sequence>
<dbReference type="GO" id="GO:0031966">
    <property type="term" value="C:mitochondrial membrane"/>
    <property type="evidence" value="ECO:0007669"/>
    <property type="project" value="UniProtKB-SubCell"/>
</dbReference>
<dbReference type="Gene3D" id="1.20.58.1610">
    <property type="entry name" value="NADH:ubiquinone/plastoquinone oxidoreductase, chain 3"/>
    <property type="match status" value="1"/>
</dbReference>
<keyword evidence="9 10" id="KW-0496">Mitochondrion</keyword>
<evidence type="ECO:0000256" key="2">
    <source>
        <dbReference type="ARBA" id="ARBA00008472"/>
    </source>
</evidence>
<dbReference type="InterPro" id="IPR000440">
    <property type="entry name" value="NADH_UbQ/plastoQ_OxRdtase_su3"/>
</dbReference>
<evidence type="ECO:0000256" key="5">
    <source>
        <dbReference type="ARBA" id="ARBA00022692"/>
    </source>
</evidence>
<dbReference type="PANTHER" id="PTHR11058:SF9">
    <property type="entry name" value="NADH-UBIQUINONE OXIDOREDUCTASE CHAIN 3"/>
    <property type="match status" value="1"/>
</dbReference>
<name>A0A344A2U6_TRIEB</name>
<evidence type="ECO:0000256" key="9">
    <source>
        <dbReference type="RuleBase" id="RU003640"/>
    </source>
</evidence>
<keyword evidence="6 9" id="KW-1133">Transmembrane helix</keyword>
<comment type="similarity">
    <text evidence="2 9">Belongs to the complex I subunit 3 family.</text>
</comment>
<gene>
    <name evidence="10" type="primary">nad3</name>
</gene>